<evidence type="ECO:0000259" key="5">
    <source>
        <dbReference type="SMART" id="SM01328"/>
    </source>
</evidence>
<keyword evidence="3" id="KW-0862">Zinc</keyword>
<proteinExistence type="predicted"/>
<organism evidence="6 7">
    <name type="scientific">Arthrobotrys conoides</name>
    <dbReference type="NCBI Taxonomy" id="74498"/>
    <lineage>
        <taxon>Eukaryota</taxon>
        <taxon>Fungi</taxon>
        <taxon>Dikarya</taxon>
        <taxon>Ascomycota</taxon>
        <taxon>Pezizomycotina</taxon>
        <taxon>Orbiliomycetes</taxon>
        <taxon>Orbiliales</taxon>
        <taxon>Orbiliaceae</taxon>
        <taxon>Arthrobotrys</taxon>
    </lineage>
</organism>
<dbReference type="Pfam" id="PF13695">
    <property type="entry name" value="Zn_ribbon_3CxxC"/>
    <property type="match status" value="1"/>
</dbReference>
<keyword evidence="2" id="KW-0863">Zinc-finger</keyword>
<evidence type="ECO:0000256" key="2">
    <source>
        <dbReference type="ARBA" id="ARBA00022771"/>
    </source>
</evidence>
<evidence type="ECO:0000256" key="4">
    <source>
        <dbReference type="SAM" id="MobiDB-lite"/>
    </source>
</evidence>
<feature type="domain" description="3CxxC-type" evidence="5">
    <location>
        <begin position="224"/>
        <end position="326"/>
    </location>
</feature>
<evidence type="ECO:0000256" key="1">
    <source>
        <dbReference type="ARBA" id="ARBA00022723"/>
    </source>
</evidence>
<evidence type="ECO:0000313" key="7">
    <source>
        <dbReference type="Proteomes" id="UP001307849"/>
    </source>
</evidence>
<feature type="region of interest" description="Disordered" evidence="4">
    <location>
        <begin position="107"/>
        <end position="185"/>
    </location>
</feature>
<sequence length="341" mass="38309">MIHSRLLLRGTVGRPWSYPYPINPLALKSSLTALRSSLLRPSKHAIHQLVPSPPNCLPDVSALPTAIPSSKGSSVSPQTQDQNPTSTNAGDTDEIFQQELQGMSKTTLNGMKMANHTRRQRHLINQERCRRSTAKKAAAINNQAPALEPEQEPTNTSSDSTAVTSIAARPPGPGASDDAASRPAREPPRRWYHFSEYHDLIAQRVSDVLFEKSDRDGVHEWLTNIVGRFECSREGCKHEWESGIVSTVIRKYELSNDEIAYNAKVFNQRCIRCKSLGIMTIDQDIYVERVIRRLKIWRNEKVDEVAVPFKPTRPHIKSLCEGCRAGRCQRGSWSIVETSDY</sequence>
<dbReference type="Proteomes" id="UP001307849">
    <property type="component" value="Unassembled WGS sequence"/>
</dbReference>
<evidence type="ECO:0000313" key="6">
    <source>
        <dbReference type="EMBL" id="KAK6502461.1"/>
    </source>
</evidence>
<dbReference type="GO" id="GO:0008270">
    <property type="term" value="F:zinc ion binding"/>
    <property type="evidence" value="ECO:0007669"/>
    <property type="project" value="UniProtKB-KW"/>
</dbReference>
<feature type="region of interest" description="Disordered" evidence="4">
    <location>
        <begin position="60"/>
        <end position="91"/>
    </location>
</feature>
<feature type="compositionally biased region" description="Polar residues" evidence="4">
    <location>
        <begin position="67"/>
        <end position="90"/>
    </location>
</feature>
<name>A0AAN8MYL4_9PEZI</name>
<dbReference type="InterPro" id="IPR027377">
    <property type="entry name" value="ZAR1/RTP1-5-like_Znf-3CxxC"/>
</dbReference>
<dbReference type="AlphaFoldDB" id="A0AAN8MYL4"/>
<comment type="caution">
    <text evidence="6">The sequence shown here is derived from an EMBL/GenBank/DDBJ whole genome shotgun (WGS) entry which is preliminary data.</text>
</comment>
<accession>A0AAN8MYL4</accession>
<keyword evidence="1" id="KW-0479">Metal-binding</keyword>
<dbReference type="SMART" id="SM01328">
    <property type="entry name" value="zf-3CxxC"/>
    <property type="match status" value="1"/>
</dbReference>
<gene>
    <name evidence="6" type="ORF">TWF506_003044</name>
</gene>
<dbReference type="EMBL" id="JAVHJM010000011">
    <property type="protein sequence ID" value="KAK6502461.1"/>
    <property type="molecule type" value="Genomic_DNA"/>
</dbReference>
<evidence type="ECO:0000256" key="3">
    <source>
        <dbReference type="ARBA" id="ARBA00022833"/>
    </source>
</evidence>
<keyword evidence="7" id="KW-1185">Reference proteome</keyword>
<feature type="compositionally biased region" description="Polar residues" evidence="4">
    <location>
        <begin position="152"/>
        <end position="164"/>
    </location>
</feature>
<reference evidence="6 7" key="1">
    <citation type="submission" date="2019-10" db="EMBL/GenBank/DDBJ databases">
        <authorList>
            <person name="Palmer J.M."/>
        </authorList>
    </citation>
    <scope>NUCLEOTIDE SEQUENCE [LARGE SCALE GENOMIC DNA]</scope>
    <source>
        <strain evidence="6 7">TWF506</strain>
    </source>
</reference>
<protein>
    <recommendedName>
        <fullName evidence="5">3CxxC-type domain-containing protein</fullName>
    </recommendedName>
</protein>